<dbReference type="RefSeq" id="WP_110438036.1">
    <property type="nucleotide sequence ID" value="NZ_CP046393.1"/>
</dbReference>
<keyword evidence="3" id="KW-1185">Reference proteome</keyword>
<gene>
    <name evidence="2" type="ORF">DK869_00440</name>
</gene>
<dbReference type="EMBL" id="QGLT01000001">
    <property type="protein sequence ID" value="PXZ01517.1"/>
    <property type="molecule type" value="Genomic_DNA"/>
</dbReference>
<feature type="region of interest" description="Disordered" evidence="1">
    <location>
        <begin position="185"/>
        <end position="210"/>
    </location>
</feature>
<dbReference type="OrthoDB" id="7283399at2"/>
<dbReference type="Proteomes" id="UP000247565">
    <property type="component" value="Unassembled WGS sequence"/>
</dbReference>
<comment type="caution">
    <text evidence="2">The sequence shown here is derived from an EMBL/GenBank/DDBJ whole genome shotgun (WGS) entry which is preliminary data.</text>
</comment>
<feature type="compositionally biased region" description="Basic and acidic residues" evidence="1">
    <location>
        <begin position="194"/>
        <end position="210"/>
    </location>
</feature>
<reference evidence="2 3" key="1">
    <citation type="submission" date="2018-05" db="EMBL/GenBank/DDBJ databases">
        <title>Reference genomes for bee gut microbiota database.</title>
        <authorList>
            <person name="Ellegaard K.M."/>
        </authorList>
    </citation>
    <scope>NUCLEOTIDE SEQUENCE [LARGE SCALE GENOMIC DNA]</scope>
    <source>
        <strain evidence="2 3">ESL0284</strain>
    </source>
</reference>
<organism evidence="2 3">
    <name type="scientific">Commensalibacter melissae</name>
    <dbReference type="NCBI Taxonomy" id="2070537"/>
    <lineage>
        <taxon>Bacteria</taxon>
        <taxon>Pseudomonadati</taxon>
        <taxon>Pseudomonadota</taxon>
        <taxon>Alphaproteobacteria</taxon>
        <taxon>Acetobacterales</taxon>
        <taxon>Acetobacteraceae</taxon>
    </lineage>
</organism>
<sequence>MRNYAALITTFLILSGCSGIDKFFDDTVSLPGNNPEAPEGYAENMQRVKGNMAIATTPLLPQSENIWPSRPPALPTLSDVASDDKSFSLSDYSRAAGGDVDSVTHDQINKQSVPVDFPEDGNLNVGEQYQIKNGMTDFINGRLPDSIKDQGAKYIEKGKDAPVIVPNGDGTSTIINSRGVVKIIPDSQLPTSKNENKRGKNKSSKNDGKN</sequence>
<evidence type="ECO:0000313" key="3">
    <source>
        <dbReference type="Proteomes" id="UP000247565"/>
    </source>
</evidence>
<evidence type="ECO:0008006" key="4">
    <source>
        <dbReference type="Google" id="ProtNLM"/>
    </source>
</evidence>
<name>A0A318N304_9PROT</name>
<accession>A0A318N304</accession>
<evidence type="ECO:0000256" key="1">
    <source>
        <dbReference type="SAM" id="MobiDB-lite"/>
    </source>
</evidence>
<dbReference type="PROSITE" id="PS51257">
    <property type="entry name" value="PROKAR_LIPOPROTEIN"/>
    <property type="match status" value="1"/>
</dbReference>
<dbReference type="AlphaFoldDB" id="A0A318N304"/>
<protein>
    <recommendedName>
        <fullName evidence="4">DUF3035 domain-containing protein</fullName>
    </recommendedName>
</protein>
<evidence type="ECO:0000313" key="2">
    <source>
        <dbReference type="EMBL" id="PXZ01517.1"/>
    </source>
</evidence>
<proteinExistence type="predicted"/>